<feature type="domain" description="NYN" evidence="1">
    <location>
        <begin position="11"/>
        <end position="144"/>
    </location>
</feature>
<evidence type="ECO:0000313" key="2">
    <source>
        <dbReference type="EMBL" id="MFC3208384.1"/>
    </source>
</evidence>
<dbReference type="Proteomes" id="UP001595583">
    <property type="component" value="Unassembled WGS sequence"/>
</dbReference>
<sequence length="244" mass="26443">MGLGKAFALNLALLIDGENVPAQLLPELNRHVASLGDPIVRCVFGDFSENRLPGWIKAARDHCLELVFQLSEGKHKNSADIALTIRAMDLLYSERIDGFCLVSSDRDFAPLTARLRQHGKKVYGFGEAKANDGFRANFNEFFLLETNTDKPAIAPPVASSATTKAKGPTTPTSQIVDFIRKLDGADAAGFVHLSMLAAAMRRDAPDLAAQISGKGKFLKNLKQTGKIEQDGTGGAIRVRLRRPA</sequence>
<dbReference type="RefSeq" id="WP_378223600.1">
    <property type="nucleotide sequence ID" value="NZ_JBHRTK010000022.1"/>
</dbReference>
<dbReference type="PANTHER" id="PTHR35811">
    <property type="entry name" value="SLR1870 PROTEIN"/>
    <property type="match status" value="1"/>
</dbReference>
<organism evidence="2 3">
    <name type="scientific">Aquamicrobium soli</name>
    <dbReference type="NCBI Taxonomy" id="1811518"/>
    <lineage>
        <taxon>Bacteria</taxon>
        <taxon>Pseudomonadati</taxon>
        <taxon>Pseudomonadota</taxon>
        <taxon>Alphaproteobacteria</taxon>
        <taxon>Hyphomicrobiales</taxon>
        <taxon>Phyllobacteriaceae</taxon>
        <taxon>Aquamicrobium</taxon>
    </lineage>
</organism>
<gene>
    <name evidence="2" type="ORF">ACFOHJ_19355</name>
</gene>
<dbReference type="CDD" id="cd11297">
    <property type="entry name" value="PIN_LabA-like_N_1"/>
    <property type="match status" value="1"/>
</dbReference>
<dbReference type="PANTHER" id="PTHR35811:SF1">
    <property type="entry name" value="HTH OST-TYPE DOMAIN-CONTAINING PROTEIN"/>
    <property type="match status" value="1"/>
</dbReference>
<dbReference type="Gene3D" id="3.40.50.1010">
    <property type="entry name" value="5'-nuclease"/>
    <property type="match status" value="1"/>
</dbReference>
<dbReference type="InterPro" id="IPR021139">
    <property type="entry name" value="NYN"/>
</dbReference>
<evidence type="ECO:0000259" key="1">
    <source>
        <dbReference type="Pfam" id="PF01936"/>
    </source>
</evidence>
<proteinExistence type="predicted"/>
<dbReference type="EMBL" id="JBHRTK010000022">
    <property type="protein sequence ID" value="MFC3208384.1"/>
    <property type="molecule type" value="Genomic_DNA"/>
</dbReference>
<name>A0ABV7KDM3_9HYPH</name>
<accession>A0ABV7KDM3</accession>
<reference evidence="3" key="1">
    <citation type="journal article" date="2019" name="Int. J. Syst. Evol. Microbiol.">
        <title>The Global Catalogue of Microorganisms (GCM) 10K type strain sequencing project: providing services to taxonomists for standard genome sequencing and annotation.</title>
        <authorList>
            <consortium name="The Broad Institute Genomics Platform"/>
            <consortium name="The Broad Institute Genome Sequencing Center for Infectious Disease"/>
            <person name="Wu L."/>
            <person name="Ma J."/>
        </authorList>
    </citation>
    <scope>NUCLEOTIDE SEQUENCE [LARGE SCALE GENOMIC DNA]</scope>
    <source>
        <strain evidence="3">KCTC 52165</strain>
    </source>
</reference>
<protein>
    <submittedName>
        <fullName evidence="2">NYN domain-containing protein</fullName>
    </submittedName>
</protein>
<evidence type="ECO:0000313" key="3">
    <source>
        <dbReference type="Proteomes" id="UP001595583"/>
    </source>
</evidence>
<comment type="caution">
    <text evidence="2">The sequence shown here is derived from an EMBL/GenBank/DDBJ whole genome shotgun (WGS) entry which is preliminary data.</text>
</comment>
<dbReference type="Pfam" id="PF01936">
    <property type="entry name" value="NYN"/>
    <property type="match status" value="1"/>
</dbReference>
<keyword evidence="3" id="KW-1185">Reference proteome</keyword>